<reference evidence="3 4" key="1">
    <citation type="journal article" date="2019" name="Int. J. Syst. Evol. Microbiol.">
        <title>The Global Catalogue of Microorganisms (GCM) 10K type strain sequencing project: providing services to taxonomists for standard genome sequencing and annotation.</title>
        <authorList>
            <consortium name="The Broad Institute Genomics Platform"/>
            <consortium name="The Broad Institute Genome Sequencing Center for Infectious Disease"/>
            <person name="Wu L."/>
            <person name="Ma J."/>
        </authorList>
    </citation>
    <scope>NUCLEOTIDE SEQUENCE [LARGE SCALE GENOMIC DNA]</scope>
    <source>
        <strain evidence="3 4">JCM 9383</strain>
    </source>
</reference>
<accession>A0ABN3VLS9</accession>
<gene>
    <name evidence="3" type="ORF">GCM10010470_58350</name>
</gene>
<comment type="caution">
    <text evidence="3">The sequence shown here is derived from an EMBL/GenBank/DDBJ whole genome shotgun (WGS) entry which is preliminary data.</text>
</comment>
<dbReference type="Proteomes" id="UP001500979">
    <property type="component" value="Unassembled WGS sequence"/>
</dbReference>
<dbReference type="RefSeq" id="WP_344685182.1">
    <property type="nucleotide sequence ID" value="NZ_BAAAUX010000029.1"/>
</dbReference>
<feature type="region of interest" description="Disordered" evidence="1">
    <location>
        <begin position="121"/>
        <end position="141"/>
    </location>
</feature>
<evidence type="ECO:0000313" key="3">
    <source>
        <dbReference type="EMBL" id="GAA2815260.1"/>
    </source>
</evidence>
<keyword evidence="2" id="KW-1133">Transmembrane helix</keyword>
<evidence type="ECO:0000256" key="1">
    <source>
        <dbReference type="SAM" id="MobiDB-lite"/>
    </source>
</evidence>
<name>A0ABN3VLS9_9PSEU</name>
<organism evidence="3 4">
    <name type="scientific">Saccharopolyspora taberi</name>
    <dbReference type="NCBI Taxonomy" id="60895"/>
    <lineage>
        <taxon>Bacteria</taxon>
        <taxon>Bacillati</taxon>
        <taxon>Actinomycetota</taxon>
        <taxon>Actinomycetes</taxon>
        <taxon>Pseudonocardiales</taxon>
        <taxon>Pseudonocardiaceae</taxon>
        <taxon>Saccharopolyspora</taxon>
    </lineage>
</organism>
<feature type="region of interest" description="Disordered" evidence="1">
    <location>
        <begin position="162"/>
        <end position="198"/>
    </location>
</feature>
<evidence type="ECO:0000256" key="2">
    <source>
        <dbReference type="SAM" id="Phobius"/>
    </source>
</evidence>
<feature type="region of interest" description="Disordered" evidence="1">
    <location>
        <begin position="68"/>
        <end position="108"/>
    </location>
</feature>
<feature type="compositionally biased region" description="Basic and acidic residues" evidence="1">
    <location>
        <begin position="169"/>
        <end position="178"/>
    </location>
</feature>
<protein>
    <submittedName>
        <fullName evidence="3">Uncharacterized protein</fullName>
    </submittedName>
</protein>
<proteinExistence type="predicted"/>
<dbReference type="EMBL" id="BAAAUX010000029">
    <property type="protein sequence ID" value="GAA2815260.1"/>
    <property type="molecule type" value="Genomic_DNA"/>
</dbReference>
<feature type="transmembrane region" description="Helical" evidence="2">
    <location>
        <begin position="41"/>
        <end position="64"/>
    </location>
</feature>
<keyword evidence="2" id="KW-0812">Transmembrane</keyword>
<sequence length="221" mass="22046">MDERKLEELFRDAVQSVPPASFDEADVARGARRVTARRRTAAAGGSVVAAAALFVGVGVGTGMFGGQESQLASTPETPEVRTENVPKTNGPIVMGDPNSRSGCGTPDSALAGALAAELPEAAGRPSVPASGPCPSGSKSAGFAVSEGPAAGNVSVILSPASAVAPEQAKPTEVRRPDGTEQVVRHAGSGDVLTVRSDPDGATAAPFGARLVAIADGLAPRL</sequence>
<keyword evidence="4" id="KW-1185">Reference proteome</keyword>
<keyword evidence="2" id="KW-0472">Membrane</keyword>
<evidence type="ECO:0000313" key="4">
    <source>
        <dbReference type="Proteomes" id="UP001500979"/>
    </source>
</evidence>